<proteinExistence type="predicted"/>
<reference evidence="2 3" key="1">
    <citation type="submission" date="2019-06" db="EMBL/GenBank/DDBJ databases">
        <title>Genome sequence of Deinococcus radiopugnans ATCC 19172.</title>
        <authorList>
            <person name="Maclea K.S."/>
            <person name="Maynard C.R."/>
        </authorList>
    </citation>
    <scope>NUCLEOTIDE SEQUENCE [LARGE SCALE GENOMIC DNA]</scope>
    <source>
        <strain evidence="2 3">ATCC 19172</strain>
    </source>
</reference>
<reference evidence="1 4" key="2">
    <citation type="submission" date="2020-08" db="EMBL/GenBank/DDBJ databases">
        <title>Genomic Encyclopedia of Type Strains, Phase IV (KMG-IV): sequencing the most valuable type-strain genomes for metagenomic binning, comparative biology and taxonomic classification.</title>
        <authorList>
            <person name="Goeker M."/>
        </authorList>
    </citation>
    <scope>NUCLEOTIDE SEQUENCE [LARGE SCALE GENOMIC DNA]</scope>
    <source>
        <strain evidence="1 4">DSM 12027</strain>
    </source>
</reference>
<gene>
    <name evidence="2" type="ORF">FHR04_06105</name>
    <name evidence="1" type="ORF">HNQ04_002024</name>
</gene>
<accession>A0A5C4Y7V4</accession>
<evidence type="ECO:0000313" key="3">
    <source>
        <dbReference type="Proteomes" id="UP000313988"/>
    </source>
</evidence>
<evidence type="ECO:0000313" key="2">
    <source>
        <dbReference type="EMBL" id="TNM71937.1"/>
    </source>
</evidence>
<dbReference type="Proteomes" id="UP000313988">
    <property type="component" value="Unassembled WGS sequence"/>
</dbReference>
<protein>
    <submittedName>
        <fullName evidence="2">Uncharacterized protein</fullName>
    </submittedName>
</protein>
<dbReference type="Proteomes" id="UP000629870">
    <property type="component" value="Unassembled WGS sequence"/>
</dbReference>
<evidence type="ECO:0000313" key="4">
    <source>
        <dbReference type="Proteomes" id="UP000629870"/>
    </source>
</evidence>
<dbReference type="EMBL" id="JACHEW010000009">
    <property type="protein sequence ID" value="MBB6016769.1"/>
    <property type="molecule type" value="Genomic_DNA"/>
</dbReference>
<organism evidence="2 3">
    <name type="scientific">Deinococcus radiopugnans ATCC 19172</name>
    <dbReference type="NCBI Taxonomy" id="585398"/>
    <lineage>
        <taxon>Bacteria</taxon>
        <taxon>Thermotogati</taxon>
        <taxon>Deinococcota</taxon>
        <taxon>Deinococci</taxon>
        <taxon>Deinococcales</taxon>
        <taxon>Deinococcaceae</taxon>
        <taxon>Deinococcus</taxon>
    </lineage>
</organism>
<dbReference type="RefSeq" id="WP_139401627.1">
    <property type="nucleotide sequence ID" value="NZ_JACHEW010000009.1"/>
</dbReference>
<sequence length="62" mass="6665">MSKRKKTVGCAHPPHRLYAGATYDPGTYNNRIWVACCDCGALLQNALSQKTVKELAAQGDAA</sequence>
<evidence type="ECO:0000313" key="1">
    <source>
        <dbReference type="EMBL" id="MBB6016769.1"/>
    </source>
</evidence>
<dbReference type="AlphaFoldDB" id="A0A5C4Y7V4"/>
<dbReference type="EMBL" id="VDMO01000005">
    <property type="protein sequence ID" value="TNM71937.1"/>
    <property type="molecule type" value="Genomic_DNA"/>
</dbReference>
<name>A0A5C4Y7V4_9DEIO</name>
<comment type="caution">
    <text evidence="2">The sequence shown here is derived from an EMBL/GenBank/DDBJ whole genome shotgun (WGS) entry which is preliminary data.</text>
</comment>
<keyword evidence="4" id="KW-1185">Reference proteome</keyword>